<accession>A0A2P2QMI5</accession>
<protein>
    <submittedName>
        <fullName evidence="1">Uncharacterized protein</fullName>
    </submittedName>
</protein>
<name>A0A2P2QMI5_RHIMU</name>
<organism evidence="1">
    <name type="scientific">Rhizophora mucronata</name>
    <name type="common">Asiatic mangrove</name>
    <dbReference type="NCBI Taxonomy" id="61149"/>
    <lineage>
        <taxon>Eukaryota</taxon>
        <taxon>Viridiplantae</taxon>
        <taxon>Streptophyta</taxon>
        <taxon>Embryophyta</taxon>
        <taxon>Tracheophyta</taxon>
        <taxon>Spermatophyta</taxon>
        <taxon>Magnoliopsida</taxon>
        <taxon>eudicotyledons</taxon>
        <taxon>Gunneridae</taxon>
        <taxon>Pentapetalae</taxon>
        <taxon>rosids</taxon>
        <taxon>fabids</taxon>
        <taxon>Malpighiales</taxon>
        <taxon>Rhizophoraceae</taxon>
        <taxon>Rhizophora</taxon>
    </lineage>
</organism>
<proteinExistence type="predicted"/>
<sequence>MMQLITRCRLSQFNDLMDLESWSSLIYDQDILDKIEFFICSSLC</sequence>
<dbReference type="AlphaFoldDB" id="A0A2P2QMI5"/>
<reference evidence="1" key="1">
    <citation type="submission" date="2018-02" db="EMBL/GenBank/DDBJ databases">
        <title>Rhizophora mucronata_Transcriptome.</title>
        <authorList>
            <person name="Meera S.P."/>
            <person name="Sreeshan A."/>
            <person name="Augustine A."/>
        </authorList>
    </citation>
    <scope>NUCLEOTIDE SEQUENCE</scope>
    <source>
        <tissue evidence="1">Leaf</tissue>
    </source>
</reference>
<evidence type="ECO:0000313" key="1">
    <source>
        <dbReference type="EMBL" id="MBX68220.1"/>
    </source>
</evidence>
<dbReference type="EMBL" id="GGEC01087736">
    <property type="protein sequence ID" value="MBX68220.1"/>
    <property type="molecule type" value="Transcribed_RNA"/>
</dbReference>